<feature type="compositionally biased region" description="Gly residues" evidence="1">
    <location>
        <begin position="76"/>
        <end position="88"/>
    </location>
</feature>
<dbReference type="EMBL" id="JAAALK010000289">
    <property type="protein sequence ID" value="KAG8050531.1"/>
    <property type="molecule type" value="Genomic_DNA"/>
</dbReference>
<keyword evidence="3" id="KW-1185">Reference proteome</keyword>
<gene>
    <name evidence="2" type="ORF">GUJ93_ZPchr0009g1545</name>
</gene>
<sequence>MPDLALGPQGERLPRRLYRAEVCPRPLSSPRRPRTPRRWANAVAAVRAGEATDRVVVANGRCGGRAGRVKVATNGRCGGGDGAGGGGGEEGRIMRFIPS</sequence>
<organism evidence="2 3">
    <name type="scientific">Zizania palustris</name>
    <name type="common">Northern wild rice</name>
    <dbReference type="NCBI Taxonomy" id="103762"/>
    <lineage>
        <taxon>Eukaryota</taxon>
        <taxon>Viridiplantae</taxon>
        <taxon>Streptophyta</taxon>
        <taxon>Embryophyta</taxon>
        <taxon>Tracheophyta</taxon>
        <taxon>Spermatophyta</taxon>
        <taxon>Magnoliopsida</taxon>
        <taxon>Liliopsida</taxon>
        <taxon>Poales</taxon>
        <taxon>Poaceae</taxon>
        <taxon>BOP clade</taxon>
        <taxon>Oryzoideae</taxon>
        <taxon>Oryzeae</taxon>
        <taxon>Zizaniinae</taxon>
        <taxon>Zizania</taxon>
    </lineage>
</organism>
<evidence type="ECO:0000313" key="2">
    <source>
        <dbReference type="EMBL" id="KAG8050531.1"/>
    </source>
</evidence>
<feature type="region of interest" description="Disordered" evidence="1">
    <location>
        <begin position="76"/>
        <end position="99"/>
    </location>
</feature>
<dbReference type="AlphaFoldDB" id="A0A8J5RB68"/>
<name>A0A8J5RB68_ZIZPA</name>
<evidence type="ECO:0000256" key="1">
    <source>
        <dbReference type="SAM" id="MobiDB-lite"/>
    </source>
</evidence>
<dbReference type="Proteomes" id="UP000729402">
    <property type="component" value="Unassembled WGS sequence"/>
</dbReference>
<proteinExistence type="predicted"/>
<reference evidence="2" key="1">
    <citation type="journal article" date="2021" name="bioRxiv">
        <title>Whole Genome Assembly and Annotation of Northern Wild Rice, Zizania palustris L., Supports a Whole Genome Duplication in the Zizania Genus.</title>
        <authorList>
            <person name="Haas M."/>
            <person name="Kono T."/>
            <person name="Macchietto M."/>
            <person name="Millas R."/>
            <person name="McGilp L."/>
            <person name="Shao M."/>
            <person name="Duquette J."/>
            <person name="Hirsch C.N."/>
            <person name="Kimball J."/>
        </authorList>
    </citation>
    <scope>NUCLEOTIDE SEQUENCE</scope>
    <source>
        <tissue evidence="2">Fresh leaf tissue</tissue>
    </source>
</reference>
<accession>A0A8J5RB68</accession>
<protein>
    <submittedName>
        <fullName evidence="2">Uncharacterized protein</fullName>
    </submittedName>
</protein>
<reference evidence="2" key="2">
    <citation type="submission" date="2021-02" db="EMBL/GenBank/DDBJ databases">
        <authorList>
            <person name="Kimball J.A."/>
            <person name="Haas M.W."/>
            <person name="Macchietto M."/>
            <person name="Kono T."/>
            <person name="Duquette J."/>
            <person name="Shao M."/>
        </authorList>
    </citation>
    <scope>NUCLEOTIDE SEQUENCE</scope>
    <source>
        <tissue evidence="2">Fresh leaf tissue</tissue>
    </source>
</reference>
<comment type="caution">
    <text evidence="2">The sequence shown here is derived from an EMBL/GenBank/DDBJ whole genome shotgun (WGS) entry which is preliminary data.</text>
</comment>
<evidence type="ECO:0000313" key="3">
    <source>
        <dbReference type="Proteomes" id="UP000729402"/>
    </source>
</evidence>